<dbReference type="Gene3D" id="3.40.50.300">
    <property type="entry name" value="P-loop containing nucleotide triphosphate hydrolases"/>
    <property type="match status" value="1"/>
</dbReference>
<keyword evidence="2" id="KW-0378">Hydrolase</keyword>
<evidence type="ECO:0000313" key="5">
    <source>
        <dbReference type="Proteomes" id="UP000011134"/>
    </source>
</evidence>
<dbReference type="Gene3D" id="3.30.230.10">
    <property type="match status" value="1"/>
</dbReference>
<accession>L8J6Y5</accession>
<dbReference type="InterPro" id="IPR014721">
    <property type="entry name" value="Ribsml_uS5_D2-typ_fold_subgr"/>
</dbReference>
<keyword evidence="2" id="KW-0720">Serine protease</keyword>
<feature type="domain" description="Lon proteolytic" evidence="3">
    <location>
        <begin position="320"/>
        <end position="517"/>
    </location>
</feature>
<proteinExistence type="inferred from homology"/>
<evidence type="ECO:0000313" key="4">
    <source>
        <dbReference type="EMBL" id="ELR64551.1"/>
    </source>
</evidence>
<dbReference type="PATRIC" id="fig|1056511.3.peg.3439"/>
<feature type="active site" evidence="2">
    <location>
        <position position="455"/>
    </location>
</feature>
<evidence type="ECO:0000256" key="1">
    <source>
        <dbReference type="ARBA" id="ARBA00022670"/>
    </source>
</evidence>
<dbReference type="Pfam" id="PF13654">
    <property type="entry name" value="AAA_32"/>
    <property type="match status" value="1"/>
</dbReference>
<evidence type="ECO:0000259" key="3">
    <source>
        <dbReference type="PROSITE" id="PS51786"/>
    </source>
</evidence>
<protein>
    <recommendedName>
        <fullName evidence="2">endopeptidase La</fullName>
        <ecNumber evidence="2">3.4.21.53</ecNumber>
    </recommendedName>
</protein>
<dbReference type="Pfam" id="PF05362">
    <property type="entry name" value="Lon_C"/>
    <property type="match status" value="1"/>
</dbReference>
<name>L8J6Y5_9GAMM</name>
<evidence type="ECO:0000256" key="2">
    <source>
        <dbReference type="PROSITE-ProRule" id="PRU01122"/>
    </source>
</evidence>
<dbReference type="PROSITE" id="PS51786">
    <property type="entry name" value="LON_PROTEOLYTIC"/>
    <property type="match status" value="1"/>
</dbReference>
<dbReference type="GO" id="GO:0004176">
    <property type="term" value="F:ATP-dependent peptidase activity"/>
    <property type="evidence" value="ECO:0007669"/>
    <property type="project" value="UniProtKB-UniRule"/>
</dbReference>
<keyword evidence="5" id="KW-1185">Reference proteome</keyword>
<dbReference type="InterPro" id="IPR008269">
    <property type="entry name" value="Lon_proteolytic"/>
</dbReference>
<reference evidence="4 5" key="1">
    <citation type="submission" date="2012-12" db="EMBL/GenBank/DDBJ databases">
        <title>Genome Assembly of Photobacterium sp. AK15.</title>
        <authorList>
            <person name="Khatri I."/>
            <person name="Vaidya B."/>
            <person name="Srinivas T.N.R."/>
            <person name="Subramanian S."/>
            <person name="Pinnaka A."/>
        </authorList>
    </citation>
    <scope>NUCLEOTIDE SEQUENCE [LARGE SCALE GENOMIC DNA]</scope>
    <source>
        <strain evidence="4 5">AK15</strain>
    </source>
</reference>
<dbReference type="GO" id="GO:0006508">
    <property type="term" value="P:proteolysis"/>
    <property type="evidence" value="ECO:0007669"/>
    <property type="project" value="UniProtKB-KW"/>
</dbReference>
<dbReference type="Proteomes" id="UP000011134">
    <property type="component" value="Unassembled WGS sequence"/>
</dbReference>
<dbReference type="EC" id="3.4.21.53" evidence="2"/>
<dbReference type="InterPro" id="IPR027065">
    <property type="entry name" value="Lon_Prtase"/>
</dbReference>
<dbReference type="EMBL" id="AMZO01000025">
    <property type="protein sequence ID" value="ELR64551.1"/>
    <property type="molecule type" value="Genomic_DNA"/>
</dbReference>
<comment type="catalytic activity">
    <reaction evidence="2">
        <text>Hydrolysis of proteins in presence of ATP.</text>
        <dbReference type="EC" id="3.4.21.53"/>
    </reaction>
</comment>
<feature type="active site" evidence="2">
    <location>
        <position position="412"/>
    </location>
</feature>
<dbReference type="PRINTS" id="PR00830">
    <property type="entry name" value="ENDOLAPTASE"/>
</dbReference>
<dbReference type="GO" id="GO:0005524">
    <property type="term" value="F:ATP binding"/>
    <property type="evidence" value="ECO:0007669"/>
    <property type="project" value="InterPro"/>
</dbReference>
<gene>
    <name evidence="4" type="ORF">C942_02364</name>
</gene>
<dbReference type="PANTHER" id="PTHR10046">
    <property type="entry name" value="ATP DEPENDENT LON PROTEASE FAMILY MEMBER"/>
    <property type="match status" value="1"/>
</dbReference>
<dbReference type="InterPro" id="IPR027417">
    <property type="entry name" value="P-loop_NTPase"/>
</dbReference>
<comment type="similarity">
    <text evidence="2">Belongs to the peptidase S16 family.</text>
</comment>
<dbReference type="InterPro" id="IPR020568">
    <property type="entry name" value="Ribosomal_Su5_D2-typ_SF"/>
</dbReference>
<organism evidence="4 5">
    <name type="scientific">Photobacterium marinum</name>
    <dbReference type="NCBI Taxonomy" id="1056511"/>
    <lineage>
        <taxon>Bacteria</taxon>
        <taxon>Pseudomonadati</taxon>
        <taxon>Pseudomonadota</taxon>
        <taxon>Gammaproteobacteria</taxon>
        <taxon>Vibrionales</taxon>
        <taxon>Vibrionaceae</taxon>
        <taxon>Photobacterium</taxon>
    </lineage>
</organism>
<keyword evidence="1 2" id="KW-0645">Protease</keyword>
<comment type="caution">
    <text evidence="4">The sequence shown here is derived from an EMBL/GenBank/DDBJ whole genome shotgun (WGS) entry which is preliminary data.</text>
</comment>
<dbReference type="AlphaFoldDB" id="L8J6Y5"/>
<dbReference type="SUPFAM" id="SSF54211">
    <property type="entry name" value="Ribosomal protein S5 domain 2-like"/>
    <property type="match status" value="1"/>
</dbReference>
<sequence>MTPDYSKFHAILDKYDDLAPARIGTLQDRLADAVRRFASVELQPRVLRITAPDNKVYRDYVIELLTHYDTEAQQRKNIDTGSNTPIVVGENVTEQSLFGAVYPPSEDDKLTKPQIKHGLVHQANNGYLVMSVTSILSNPSLWPRLKSVLMNGSLEWQPSTKKVLYPLPPAEQLNVKLILIGDRYLMAELENAEPDIASGFSMYGEFEQDLVLSDESLPLYLAYLKSITQKTTLPELANRDALEVVLKTGARYAEDQTRVPLCPIWHQNLLCEAAIESEGRHITAEDLKNSLKAREFRESYLPERAIEDIHQGQVVIDCQGEMIGQVNGLTVVEMPGHPRAYGEPARISCVVHFGDGDISDVERKAELAGNIHAKGMMIMQAFVSSALDLDQPLPFSSSIVFEQSYCEVDGDSASLAELCSLVSALAIQPINQQIAVTGAVDQFGRVQAVGGINEKIEGFYKVCAYRGLTGKQGVILPKTNLSNLCLNDEVLEAIRNGKFHLWAVESVDDALPLLTGKAFRSESDDPETILAKIAQRIEHFHHGDHDSEVSWLAYIRNWFVQN</sequence>
<dbReference type="GO" id="GO:0030163">
    <property type="term" value="P:protein catabolic process"/>
    <property type="evidence" value="ECO:0007669"/>
    <property type="project" value="InterPro"/>
</dbReference>
<dbReference type="InterPro" id="IPR041699">
    <property type="entry name" value="AAA_32"/>
</dbReference>
<dbReference type="GO" id="GO:0004252">
    <property type="term" value="F:serine-type endopeptidase activity"/>
    <property type="evidence" value="ECO:0007669"/>
    <property type="project" value="UniProtKB-UniRule"/>
</dbReference>